<dbReference type="InterPro" id="IPR001878">
    <property type="entry name" value="Znf_CCHC"/>
</dbReference>
<dbReference type="Gene3D" id="4.10.60.10">
    <property type="entry name" value="Zinc finger, CCHC-type"/>
    <property type="match status" value="1"/>
</dbReference>
<dbReference type="InterPro" id="IPR036875">
    <property type="entry name" value="Znf_CCHC_sf"/>
</dbReference>
<keyword evidence="1" id="KW-0862">Zinc</keyword>
<sequence length="141" mass="16318">MEQGSPIIEREAMEAFLKALPLNLKREVLRTRTKNLEAAWEKAKRHHQLMKTLPPAPIIAAATEQSAPSRLDQLESTIAALQRHLLNDNTGKRRRTPEQRRNKNELRCWNCGKIGHLQRECHRTRNSTNRFRPLNSNGSRP</sequence>
<evidence type="ECO:0000259" key="2">
    <source>
        <dbReference type="PROSITE" id="PS50158"/>
    </source>
</evidence>
<dbReference type="GO" id="GO:0008270">
    <property type="term" value="F:zinc ion binding"/>
    <property type="evidence" value="ECO:0007669"/>
    <property type="project" value="UniProtKB-KW"/>
</dbReference>
<dbReference type="AlphaFoldDB" id="A0A8J5D5E1"/>
<name>A0A8J5D5E1_CHIOP</name>
<feature type="domain" description="CCHC-type" evidence="2">
    <location>
        <begin position="107"/>
        <end position="121"/>
    </location>
</feature>
<dbReference type="EMBL" id="JACEEZ010000995">
    <property type="protein sequence ID" value="KAG0729615.1"/>
    <property type="molecule type" value="Genomic_DNA"/>
</dbReference>
<dbReference type="GO" id="GO:0003676">
    <property type="term" value="F:nucleic acid binding"/>
    <property type="evidence" value="ECO:0007669"/>
    <property type="project" value="InterPro"/>
</dbReference>
<evidence type="ECO:0000313" key="3">
    <source>
        <dbReference type="EMBL" id="KAG0729615.1"/>
    </source>
</evidence>
<accession>A0A8J5D5E1</accession>
<reference evidence="3" key="1">
    <citation type="submission" date="2020-07" db="EMBL/GenBank/DDBJ databases">
        <title>The High-quality genome of the commercially important snow crab, Chionoecetes opilio.</title>
        <authorList>
            <person name="Jeong J.-H."/>
            <person name="Ryu S."/>
        </authorList>
    </citation>
    <scope>NUCLEOTIDE SEQUENCE</scope>
    <source>
        <strain evidence="3">MADBK_172401_WGS</strain>
        <tissue evidence="3">Digestive gland</tissue>
    </source>
</reference>
<evidence type="ECO:0000256" key="1">
    <source>
        <dbReference type="PROSITE-ProRule" id="PRU00047"/>
    </source>
</evidence>
<dbReference type="OrthoDB" id="8035925at2759"/>
<dbReference type="SUPFAM" id="SSF57756">
    <property type="entry name" value="Retrovirus zinc finger-like domains"/>
    <property type="match status" value="1"/>
</dbReference>
<organism evidence="3 4">
    <name type="scientific">Chionoecetes opilio</name>
    <name type="common">Atlantic snow crab</name>
    <name type="synonym">Cancer opilio</name>
    <dbReference type="NCBI Taxonomy" id="41210"/>
    <lineage>
        <taxon>Eukaryota</taxon>
        <taxon>Metazoa</taxon>
        <taxon>Ecdysozoa</taxon>
        <taxon>Arthropoda</taxon>
        <taxon>Crustacea</taxon>
        <taxon>Multicrustacea</taxon>
        <taxon>Malacostraca</taxon>
        <taxon>Eumalacostraca</taxon>
        <taxon>Eucarida</taxon>
        <taxon>Decapoda</taxon>
        <taxon>Pleocyemata</taxon>
        <taxon>Brachyura</taxon>
        <taxon>Eubrachyura</taxon>
        <taxon>Majoidea</taxon>
        <taxon>Majidae</taxon>
        <taxon>Chionoecetes</taxon>
    </lineage>
</organism>
<protein>
    <submittedName>
        <fullName evidence="3">Gag-Pol polyprotein</fullName>
    </submittedName>
</protein>
<comment type="caution">
    <text evidence="3">The sequence shown here is derived from an EMBL/GenBank/DDBJ whole genome shotgun (WGS) entry which is preliminary data.</text>
</comment>
<keyword evidence="4" id="KW-1185">Reference proteome</keyword>
<evidence type="ECO:0000313" key="4">
    <source>
        <dbReference type="Proteomes" id="UP000770661"/>
    </source>
</evidence>
<dbReference type="Proteomes" id="UP000770661">
    <property type="component" value="Unassembled WGS sequence"/>
</dbReference>
<keyword evidence="1" id="KW-0863">Zinc-finger</keyword>
<dbReference type="PROSITE" id="PS50158">
    <property type="entry name" value="ZF_CCHC"/>
    <property type="match status" value="1"/>
</dbReference>
<gene>
    <name evidence="3" type="primary">gag-pol_15</name>
    <name evidence="3" type="ORF">GWK47_029970</name>
</gene>
<dbReference type="SMART" id="SM00343">
    <property type="entry name" value="ZnF_C2HC"/>
    <property type="match status" value="1"/>
</dbReference>
<keyword evidence="1" id="KW-0479">Metal-binding</keyword>
<dbReference type="Pfam" id="PF00098">
    <property type="entry name" value="zf-CCHC"/>
    <property type="match status" value="1"/>
</dbReference>
<proteinExistence type="predicted"/>